<organism evidence="1 2">
    <name type="scientific">Tegillarca granosa</name>
    <name type="common">Malaysian cockle</name>
    <name type="synonym">Anadara granosa</name>
    <dbReference type="NCBI Taxonomy" id="220873"/>
    <lineage>
        <taxon>Eukaryota</taxon>
        <taxon>Metazoa</taxon>
        <taxon>Spiralia</taxon>
        <taxon>Lophotrochozoa</taxon>
        <taxon>Mollusca</taxon>
        <taxon>Bivalvia</taxon>
        <taxon>Autobranchia</taxon>
        <taxon>Pteriomorphia</taxon>
        <taxon>Arcoida</taxon>
        <taxon>Arcoidea</taxon>
        <taxon>Arcidae</taxon>
        <taxon>Tegillarca</taxon>
    </lineage>
</organism>
<comment type="caution">
    <text evidence="1">The sequence shown here is derived from an EMBL/GenBank/DDBJ whole genome shotgun (WGS) entry which is preliminary data.</text>
</comment>
<reference evidence="1 2" key="1">
    <citation type="submission" date="2022-12" db="EMBL/GenBank/DDBJ databases">
        <title>Chromosome-level genome of Tegillarca granosa.</title>
        <authorList>
            <person name="Kim J."/>
        </authorList>
    </citation>
    <scope>NUCLEOTIDE SEQUENCE [LARGE SCALE GENOMIC DNA]</scope>
    <source>
        <strain evidence="1">Teg-2019</strain>
        <tissue evidence="1">Adductor muscle</tissue>
    </source>
</reference>
<accession>A0ABQ9FAR6</accession>
<dbReference type="SUPFAM" id="SSF52949">
    <property type="entry name" value="Macro domain-like"/>
    <property type="match status" value="1"/>
</dbReference>
<keyword evidence="2" id="KW-1185">Reference proteome</keyword>
<sequence>MASNEPFVDSDFEQDHVVYKLRDFNSQMVKAWEEAFEKYIPDMIQVSLGDIFNGAPAADAIVSPANSFGFMDGGIDMAYSMHFGWQIYHFENLEVDWIIKTSEGINR</sequence>
<proteinExistence type="predicted"/>
<dbReference type="EMBL" id="JARBDR010000337">
    <property type="protein sequence ID" value="KAJ8314435.1"/>
    <property type="molecule type" value="Genomic_DNA"/>
</dbReference>
<gene>
    <name evidence="1" type="ORF">KUTeg_006585</name>
</gene>
<name>A0ABQ9FAR6_TEGGR</name>
<dbReference type="Gene3D" id="3.40.220.10">
    <property type="entry name" value="Leucine Aminopeptidase, subunit E, domain 1"/>
    <property type="match status" value="1"/>
</dbReference>
<evidence type="ECO:0000313" key="1">
    <source>
        <dbReference type="EMBL" id="KAJ8314435.1"/>
    </source>
</evidence>
<dbReference type="InterPro" id="IPR043472">
    <property type="entry name" value="Macro_dom-like"/>
</dbReference>
<protein>
    <recommendedName>
        <fullName evidence="3">Macro domain-containing protein</fullName>
    </recommendedName>
</protein>
<evidence type="ECO:0000313" key="2">
    <source>
        <dbReference type="Proteomes" id="UP001217089"/>
    </source>
</evidence>
<evidence type="ECO:0008006" key="3">
    <source>
        <dbReference type="Google" id="ProtNLM"/>
    </source>
</evidence>
<dbReference type="Proteomes" id="UP001217089">
    <property type="component" value="Unassembled WGS sequence"/>
</dbReference>